<evidence type="ECO:0000256" key="1">
    <source>
        <dbReference type="SAM" id="MobiDB-lite"/>
    </source>
</evidence>
<feature type="compositionally biased region" description="Basic and acidic residues" evidence="1">
    <location>
        <begin position="40"/>
        <end position="54"/>
    </location>
</feature>
<dbReference type="EMBL" id="CP113432">
    <property type="protein sequence ID" value="WAI51746.1"/>
    <property type="molecule type" value="Genomic_DNA"/>
</dbReference>
<sequence length="200" mass="21287">MPLPWLIGAAVVAATAAVIKAVSDDDSSSSSSSSSAGAAERQRQEREASRQRERGALEAQLAGKRKSQLEEASAYLACSLEALGKAPDSIGGLSCERFQDALKADAAADFEYAQLLSTALRCNGAEQDANVARELDSALGNLLVLERLFLGGQTSRLPEAERQAAIELSKSERKDLDKILAADERLEALRSLKQQIQAQG</sequence>
<accession>A0ABY7A5H1</accession>
<evidence type="ECO:0000313" key="2">
    <source>
        <dbReference type="EMBL" id="WAI51746.1"/>
    </source>
</evidence>
<reference evidence="2" key="1">
    <citation type="submission" date="2022-11" db="EMBL/GenBank/DDBJ databases">
        <title>Pseudomonas triclosanedens sp. nov., a triclosan degrader isolated from activated sludge.</title>
        <authorList>
            <person name="Yin Y."/>
            <person name="Lu Z."/>
        </authorList>
    </citation>
    <scope>NUCLEOTIDE SEQUENCE</scope>
    <source>
        <strain evidence="2">ZM23</strain>
    </source>
</reference>
<dbReference type="RefSeq" id="WP_254472189.1">
    <property type="nucleotide sequence ID" value="NZ_CP113432.1"/>
</dbReference>
<proteinExistence type="predicted"/>
<evidence type="ECO:0000313" key="3">
    <source>
        <dbReference type="Proteomes" id="UP001163624"/>
    </source>
</evidence>
<organism evidence="2 3">
    <name type="scientific">Pseudomonas triclosanedens</name>
    <dbReference type="NCBI Taxonomy" id="2961893"/>
    <lineage>
        <taxon>Bacteria</taxon>
        <taxon>Pseudomonadati</taxon>
        <taxon>Pseudomonadota</taxon>
        <taxon>Gammaproteobacteria</taxon>
        <taxon>Pseudomonadales</taxon>
        <taxon>Pseudomonadaceae</taxon>
        <taxon>Pseudomonas</taxon>
    </lineage>
</organism>
<protein>
    <submittedName>
        <fullName evidence="2">Uncharacterized protein</fullName>
    </submittedName>
</protein>
<gene>
    <name evidence="2" type="ORF">OU419_11005</name>
</gene>
<feature type="region of interest" description="Disordered" evidence="1">
    <location>
        <begin position="23"/>
        <end position="54"/>
    </location>
</feature>
<feature type="compositionally biased region" description="Low complexity" evidence="1">
    <location>
        <begin position="28"/>
        <end position="39"/>
    </location>
</feature>
<dbReference type="Proteomes" id="UP001163624">
    <property type="component" value="Chromosome"/>
</dbReference>
<name>A0ABY7A5H1_9PSED</name>
<keyword evidence="3" id="KW-1185">Reference proteome</keyword>